<dbReference type="Proteomes" id="UP000193006">
    <property type="component" value="Chromosome"/>
</dbReference>
<sequence>MLFNNKYTGIDVRDNKVTFATIKLDKQAPVLEEVYEHSLQENIVANGVVVEKGLLSTAVRSYLKGNKKASKKVHLSIPTQNTLIRKITTLPDLEEKDLAKLIRFQIGESIHIPFEDPIYDFVKIGSVIPERNGVRTDDDFTLEELANNVEKDIQGPRSEILFFATSRSISEDLMESCEEAGYKPLTAELRGLSLQRLLMYLHPSWLKDTAMILDVSEETVDIHIFKHDLIVFSRTMALEEPDERSPRQDEDVLAFSDEVAEETVTQVAAAREGSTKRLDEYVSSVITEIQRAQNFFRYSLGERDSEFSKIIVTGESASLLIDPLSERMRMEISTIDYSSIVTAEQNQQLLDSCSVAIGLALRANDKPDKNRKGK</sequence>
<evidence type="ECO:0000313" key="2">
    <source>
        <dbReference type="Proteomes" id="UP000193006"/>
    </source>
</evidence>
<reference evidence="1 2" key="1">
    <citation type="submission" date="2017-04" db="EMBL/GenBank/DDBJ databases">
        <title>Bacillus krulwichiae AM31D Genome sequencing and assembly.</title>
        <authorList>
            <person name="Krulwich T.A."/>
            <person name="Anastor L."/>
            <person name="Ehrlich R."/>
            <person name="Ehrlich G.D."/>
            <person name="Janto B."/>
        </authorList>
    </citation>
    <scope>NUCLEOTIDE SEQUENCE [LARGE SCALE GENOMIC DNA]</scope>
    <source>
        <strain evidence="1 2">AM31D</strain>
    </source>
</reference>
<accession>A0A1X9MLC2</accession>
<dbReference type="AlphaFoldDB" id="A0A1X9MLC2"/>
<evidence type="ECO:0000313" key="1">
    <source>
        <dbReference type="EMBL" id="ARK31602.1"/>
    </source>
</evidence>
<dbReference type="Gene3D" id="3.30.420.40">
    <property type="match status" value="2"/>
</dbReference>
<dbReference type="PANTHER" id="PTHR32432:SF3">
    <property type="entry name" value="ETHANOLAMINE UTILIZATION PROTEIN EUTJ"/>
    <property type="match status" value="1"/>
</dbReference>
<dbReference type="InterPro" id="IPR050696">
    <property type="entry name" value="FtsA/MreB"/>
</dbReference>
<dbReference type="STRING" id="199441.BkAM31D_18090"/>
<keyword evidence="2" id="KW-1185">Reference proteome</keyword>
<gene>
    <name evidence="1" type="ORF">BkAM31D_18090</name>
</gene>
<dbReference type="Gene3D" id="3.30.1490.300">
    <property type="match status" value="1"/>
</dbReference>
<dbReference type="InterPro" id="IPR005883">
    <property type="entry name" value="PilM"/>
</dbReference>
<dbReference type="RefSeq" id="WP_066153133.1">
    <property type="nucleotide sequence ID" value="NZ_CP020814.1"/>
</dbReference>
<dbReference type="Pfam" id="PF11104">
    <property type="entry name" value="PilM_2"/>
    <property type="match status" value="2"/>
</dbReference>
<proteinExistence type="predicted"/>
<dbReference type="KEGG" id="bkw:BkAM31D_18090"/>
<protein>
    <submittedName>
        <fullName evidence="1">Competence protein A</fullName>
    </submittedName>
</protein>
<dbReference type="PANTHER" id="PTHR32432">
    <property type="entry name" value="CELL DIVISION PROTEIN FTSA-RELATED"/>
    <property type="match status" value="1"/>
</dbReference>
<name>A0A1X9MLC2_9BACI</name>
<organism evidence="1 2">
    <name type="scientific">Halalkalibacter krulwichiae</name>
    <dbReference type="NCBI Taxonomy" id="199441"/>
    <lineage>
        <taxon>Bacteria</taxon>
        <taxon>Bacillati</taxon>
        <taxon>Bacillota</taxon>
        <taxon>Bacilli</taxon>
        <taxon>Bacillales</taxon>
        <taxon>Bacillaceae</taxon>
        <taxon>Halalkalibacter</taxon>
    </lineage>
</organism>
<dbReference type="EMBL" id="CP020814">
    <property type="protein sequence ID" value="ARK31602.1"/>
    <property type="molecule type" value="Genomic_DNA"/>
</dbReference>